<proteinExistence type="predicted"/>
<evidence type="ECO:0000313" key="4">
    <source>
        <dbReference type="Proteomes" id="UP000234950"/>
    </source>
</evidence>
<feature type="region of interest" description="Disordered" evidence="1">
    <location>
        <begin position="26"/>
        <end position="90"/>
    </location>
</feature>
<protein>
    <submittedName>
        <fullName evidence="3">Uncharacterized protein</fullName>
    </submittedName>
</protein>
<keyword evidence="2" id="KW-0472">Membrane</keyword>
<evidence type="ECO:0000256" key="1">
    <source>
        <dbReference type="SAM" id="MobiDB-lite"/>
    </source>
</evidence>
<comment type="caution">
    <text evidence="3">The sequence shown here is derived from an EMBL/GenBank/DDBJ whole genome shotgun (WGS) entry which is preliminary data.</text>
</comment>
<gene>
    <name evidence="3" type="ORF">CVD27_17010</name>
</gene>
<accession>A0A2N5HBI8</accession>
<dbReference type="OrthoDB" id="2874138at2"/>
<evidence type="ECO:0000256" key="2">
    <source>
        <dbReference type="SAM" id="Phobius"/>
    </source>
</evidence>
<keyword evidence="2" id="KW-0812">Transmembrane</keyword>
<dbReference type="AlphaFoldDB" id="A0A2N5HBI8"/>
<feature type="compositionally biased region" description="Polar residues" evidence="1">
    <location>
        <begin position="30"/>
        <end position="41"/>
    </location>
</feature>
<evidence type="ECO:0000313" key="3">
    <source>
        <dbReference type="EMBL" id="PLS02886.1"/>
    </source>
</evidence>
<keyword evidence="2" id="KW-1133">Transmembrane helix</keyword>
<feature type="compositionally biased region" description="Polar residues" evidence="1">
    <location>
        <begin position="57"/>
        <end position="66"/>
    </location>
</feature>
<organism evidence="3 4">
    <name type="scientific">Neobacillus cucumis</name>
    <dbReference type="NCBI Taxonomy" id="1740721"/>
    <lineage>
        <taxon>Bacteria</taxon>
        <taxon>Bacillati</taxon>
        <taxon>Bacillota</taxon>
        <taxon>Bacilli</taxon>
        <taxon>Bacillales</taxon>
        <taxon>Bacillaceae</taxon>
        <taxon>Neobacillus</taxon>
    </lineage>
</organism>
<dbReference type="RefSeq" id="WP_101649084.1">
    <property type="nucleotide sequence ID" value="NZ_PGVE01000064.1"/>
</dbReference>
<keyword evidence="4" id="KW-1185">Reference proteome</keyword>
<name>A0A2N5HBI8_9BACI</name>
<feature type="transmembrane region" description="Helical" evidence="2">
    <location>
        <begin position="97"/>
        <end position="114"/>
    </location>
</feature>
<sequence length="133" mass="14318">MKGKWVLIIILVVVFSGGRIALADGDHSKVPSTSNLNGQSEHNMEGMDMSGGKNHDTQSTSSNHNASDGHDMEGMDMEGSGGHSHEPVKEEPANLKVLGTFGAVNLSFIVIGVWNKWFRRKDGSSGNSKRQVI</sequence>
<reference evidence="3 4" key="1">
    <citation type="submission" date="2017-11" db="EMBL/GenBank/DDBJ databases">
        <title>Comparitive Functional Genomics of Dry Heat Resistant strains isolated from the Viking Spacecraft.</title>
        <authorList>
            <person name="Seuylemezian A."/>
            <person name="Cooper K."/>
            <person name="Vaishampayan P."/>
        </authorList>
    </citation>
    <scope>NUCLEOTIDE SEQUENCE [LARGE SCALE GENOMIC DNA]</scope>
    <source>
        <strain evidence="3 4">V32-6</strain>
    </source>
</reference>
<dbReference type="EMBL" id="PGVE01000064">
    <property type="protein sequence ID" value="PLS02886.1"/>
    <property type="molecule type" value="Genomic_DNA"/>
</dbReference>
<dbReference type="Proteomes" id="UP000234950">
    <property type="component" value="Unassembled WGS sequence"/>
</dbReference>